<reference evidence="1 2" key="1">
    <citation type="submission" date="2014-11" db="EMBL/GenBank/DDBJ databases">
        <title>Complete Genome Sequence of Pseudoalteromonas sp. Strain OCN003 Isolated from Kaneohe Bay, Oahu, Hawaii.</title>
        <authorList>
            <person name="Beurmann S."/>
            <person name="Videau P."/>
            <person name="Ushijima B."/>
            <person name="Smith A.M."/>
            <person name="Aeby G.S."/>
            <person name="Callahan S.M."/>
            <person name="Belcaid M."/>
        </authorList>
    </citation>
    <scope>NUCLEOTIDE SEQUENCE [LARGE SCALE GENOMIC DNA]</scope>
    <source>
        <strain evidence="1 2">OCN003</strain>
    </source>
</reference>
<dbReference type="Proteomes" id="UP000030341">
    <property type="component" value="Chromosome 2"/>
</dbReference>
<evidence type="ECO:0000313" key="1">
    <source>
        <dbReference type="EMBL" id="AIY67366.1"/>
    </source>
</evidence>
<dbReference type="KEGG" id="pseo:OM33_20240"/>
<dbReference type="OrthoDB" id="7188405at2"/>
<protein>
    <submittedName>
        <fullName evidence="1">Uncharacterized protein</fullName>
    </submittedName>
</protein>
<proteinExistence type="predicted"/>
<sequence>MKYILLLMLSIVPLQSLAMVEPLYGISVGESSIKIKVTSNGCTTEKDFELMIRHHRLVITRTKMDNCRARAKLVELIFPLRDTLKKPKLYNPIFLSLEPVFAKNSSH</sequence>
<gene>
    <name evidence="1" type="ORF">OM33_20240</name>
</gene>
<organism evidence="1 2">
    <name type="scientific">Pseudoalteromonas piratica</name>
    <dbReference type="NCBI Taxonomy" id="1348114"/>
    <lineage>
        <taxon>Bacteria</taxon>
        <taxon>Pseudomonadati</taxon>
        <taxon>Pseudomonadota</taxon>
        <taxon>Gammaproteobacteria</taxon>
        <taxon>Alteromonadales</taxon>
        <taxon>Pseudoalteromonadaceae</taxon>
        <taxon>Pseudoalteromonas</taxon>
    </lineage>
</organism>
<dbReference type="EMBL" id="CP009889">
    <property type="protein sequence ID" value="AIY67366.1"/>
    <property type="molecule type" value="Genomic_DNA"/>
</dbReference>
<dbReference type="HOGENOM" id="CLU_2207850_0_0_6"/>
<dbReference type="RefSeq" id="WP_040136297.1">
    <property type="nucleotide sequence ID" value="NZ_CP009889.1"/>
</dbReference>
<accession>A0A0A7EMR6</accession>
<name>A0A0A7EMR6_9GAMM</name>
<keyword evidence="2" id="KW-1185">Reference proteome</keyword>
<evidence type="ECO:0000313" key="2">
    <source>
        <dbReference type="Proteomes" id="UP000030341"/>
    </source>
</evidence>
<dbReference type="AlphaFoldDB" id="A0A0A7EMR6"/>